<sequence>MQLSITEDGYIHYGDKVMLVNPDDPDVEADMFLGGDLSLCMTPDEIQCHLRDELEVPCGLSAVQTKTPI</sequence>
<proteinExistence type="predicted"/>
<gene>
    <name evidence="1" type="ORF">P7K49_013026</name>
</gene>
<feature type="non-terminal residue" evidence="1">
    <location>
        <position position="69"/>
    </location>
</feature>
<protein>
    <submittedName>
        <fullName evidence="1">Uncharacterized protein</fullName>
    </submittedName>
</protein>
<dbReference type="Proteomes" id="UP001266305">
    <property type="component" value="Unassembled WGS sequence"/>
</dbReference>
<name>A0ABQ9VEQ4_SAGOE</name>
<accession>A0ABQ9VEQ4</accession>
<comment type="caution">
    <text evidence="1">The sequence shown here is derived from an EMBL/GenBank/DDBJ whole genome shotgun (WGS) entry which is preliminary data.</text>
</comment>
<evidence type="ECO:0000313" key="2">
    <source>
        <dbReference type="Proteomes" id="UP001266305"/>
    </source>
</evidence>
<dbReference type="PANTHER" id="PTHR24274:SF1">
    <property type="entry name" value="CILIA- AND FLAGELLA-ASSOCIATED PROTEIN 161"/>
    <property type="match status" value="1"/>
</dbReference>
<dbReference type="InterPro" id="IPR055325">
    <property type="entry name" value="CF161"/>
</dbReference>
<dbReference type="PANTHER" id="PTHR24274">
    <property type="entry name" value="CILIA- AND FLAGELLA-ASSOCIATED PROTEIN 161"/>
    <property type="match status" value="1"/>
</dbReference>
<dbReference type="EMBL" id="JASSZA010000006">
    <property type="protein sequence ID" value="KAK2107861.1"/>
    <property type="molecule type" value="Genomic_DNA"/>
</dbReference>
<keyword evidence="2" id="KW-1185">Reference proteome</keyword>
<organism evidence="1 2">
    <name type="scientific">Saguinus oedipus</name>
    <name type="common">Cotton-top tamarin</name>
    <name type="synonym">Oedipomidas oedipus</name>
    <dbReference type="NCBI Taxonomy" id="9490"/>
    <lineage>
        <taxon>Eukaryota</taxon>
        <taxon>Metazoa</taxon>
        <taxon>Chordata</taxon>
        <taxon>Craniata</taxon>
        <taxon>Vertebrata</taxon>
        <taxon>Euteleostomi</taxon>
        <taxon>Mammalia</taxon>
        <taxon>Eutheria</taxon>
        <taxon>Euarchontoglires</taxon>
        <taxon>Primates</taxon>
        <taxon>Haplorrhini</taxon>
        <taxon>Platyrrhini</taxon>
        <taxon>Cebidae</taxon>
        <taxon>Callitrichinae</taxon>
        <taxon>Saguinus</taxon>
    </lineage>
</organism>
<evidence type="ECO:0000313" key="1">
    <source>
        <dbReference type="EMBL" id="KAK2107861.1"/>
    </source>
</evidence>
<reference evidence="1 2" key="1">
    <citation type="submission" date="2023-05" db="EMBL/GenBank/DDBJ databases">
        <title>B98-5 Cell Line De Novo Hybrid Assembly: An Optical Mapping Approach.</title>
        <authorList>
            <person name="Kananen K."/>
            <person name="Auerbach J.A."/>
            <person name="Kautto E."/>
            <person name="Blachly J.S."/>
        </authorList>
    </citation>
    <scope>NUCLEOTIDE SEQUENCE [LARGE SCALE GENOMIC DNA]</scope>
    <source>
        <strain evidence="1">B95-8</strain>
        <tissue evidence="1">Cell line</tissue>
    </source>
</reference>